<organism evidence="1 2">
    <name type="scientific">Nonlabens tegetincola</name>
    <dbReference type="NCBI Taxonomy" id="323273"/>
    <lineage>
        <taxon>Bacteria</taxon>
        <taxon>Pseudomonadati</taxon>
        <taxon>Bacteroidota</taxon>
        <taxon>Flavobacteriia</taxon>
        <taxon>Flavobacteriales</taxon>
        <taxon>Flavobacteriaceae</taxon>
        <taxon>Nonlabens</taxon>
    </lineage>
</organism>
<dbReference type="EMBL" id="BBML01000002">
    <property type="protein sequence ID" value="GAK96424.1"/>
    <property type="molecule type" value="Genomic_DNA"/>
</dbReference>
<sequence length="188" mass="19830">MKKVLRTTTALMMTAVLFVSCDNDDDNPDIINPEELITTVELTLTNDNDATDIVVLEAFDEDGEEGPIAPVVRQNGALTANATYSGMVRFLDSSDPADVEDITIEVRAEADEHEVFYVTDVAGVAIAKNDVDGGGNPLGLDTTVTTGAAGSGNFTIVLRHEPTKPNDGTLTGAGGESDIEVTFPLTVQ</sequence>
<dbReference type="STRING" id="319236.BST91_08125"/>
<name>A0A090Q004_9FLAO</name>
<gene>
    <name evidence="1" type="ORF">JCM19294_1937</name>
</gene>
<protein>
    <recommendedName>
        <fullName evidence="3">Type 1 periplasmic binding fold superfamily protein</fullName>
    </recommendedName>
</protein>
<dbReference type="AlphaFoldDB" id="A0A090Q004"/>
<dbReference type="PROSITE" id="PS51257">
    <property type="entry name" value="PROKAR_LIPOPROTEIN"/>
    <property type="match status" value="1"/>
</dbReference>
<dbReference type="RefSeq" id="WP_042277715.1">
    <property type="nucleotide sequence ID" value="NZ_BBML01000002.1"/>
</dbReference>
<comment type="caution">
    <text evidence="1">The sequence shown here is derived from an EMBL/GenBank/DDBJ whole genome shotgun (WGS) entry which is preliminary data.</text>
</comment>
<evidence type="ECO:0008006" key="3">
    <source>
        <dbReference type="Google" id="ProtNLM"/>
    </source>
</evidence>
<reference evidence="1" key="1">
    <citation type="journal article" date="2014" name="Genome Announc.">
        <title>Draft Genome Sequences of Marine Flavobacterium Nonlabens Strains NR17, NR24, NR27, NR32, NR33, and Ara13.</title>
        <authorList>
            <person name="Nakanishi M."/>
            <person name="Meirelles P."/>
            <person name="Suzuki R."/>
            <person name="Takatani N."/>
            <person name="Mino S."/>
            <person name="Suda W."/>
            <person name="Oshima K."/>
            <person name="Hattori M."/>
            <person name="Ohkuma M."/>
            <person name="Hosokawa M."/>
            <person name="Miyashita K."/>
            <person name="Thompson F.L."/>
            <person name="Niwa A."/>
            <person name="Sawabe T."/>
            <person name="Sawabe T."/>
        </authorList>
    </citation>
    <scope>NUCLEOTIDE SEQUENCE [LARGE SCALE GENOMIC DNA]</scope>
    <source>
        <strain evidence="1">JCM 19294</strain>
    </source>
</reference>
<proteinExistence type="predicted"/>
<keyword evidence="2" id="KW-1185">Reference proteome</keyword>
<evidence type="ECO:0000313" key="1">
    <source>
        <dbReference type="EMBL" id="GAK96424.1"/>
    </source>
</evidence>
<evidence type="ECO:0000313" key="2">
    <source>
        <dbReference type="Proteomes" id="UP000029221"/>
    </source>
</evidence>
<accession>A0A090Q004</accession>
<dbReference type="Proteomes" id="UP000029221">
    <property type="component" value="Unassembled WGS sequence"/>
</dbReference>
<dbReference type="eggNOG" id="ENOG5030EVG">
    <property type="taxonomic scope" value="Bacteria"/>
</dbReference>